<sequence length="215" mass="23508">MMPHAASRPRSLGAPASSPGALTGCGSRASDRIAAHGGAFLPGASPVAHCHREGDAGMHRRTYRRRFPMEARQSPRIIQQLSGSRPSDAGRRHGTAPSRHTSSCSVWRWCHLVILQGAAMPGITAGSIGEARQGTPSAASARPCANKMPNRVICTARSPTQTSLWKHSLRWRSRTRPPRRHWTLTRLTPSCRISSLQSRQFHPPRDMTILCMSTI</sequence>
<protein>
    <submittedName>
        <fullName evidence="2">Uncharacterized protein</fullName>
    </submittedName>
</protein>
<dbReference type="EMBL" id="LJSX01000001">
    <property type="protein sequence ID" value="KPQ12513.1"/>
    <property type="molecule type" value="Genomic_DNA"/>
</dbReference>
<gene>
    <name evidence="2" type="ORF">HLUCCO17_00030</name>
</gene>
<organism evidence="2 3">
    <name type="scientific">Saliniramus fredricksonii</name>
    <dbReference type="NCBI Taxonomy" id="1653334"/>
    <lineage>
        <taxon>Bacteria</taxon>
        <taxon>Pseudomonadati</taxon>
        <taxon>Pseudomonadota</taxon>
        <taxon>Alphaproteobacteria</taxon>
        <taxon>Hyphomicrobiales</taxon>
        <taxon>Salinarimonadaceae</taxon>
        <taxon>Saliniramus</taxon>
    </lineage>
</organism>
<feature type="region of interest" description="Disordered" evidence="1">
    <location>
        <begin position="67"/>
        <end position="101"/>
    </location>
</feature>
<reference evidence="2 3" key="1">
    <citation type="submission" date="2015-09" db="EMBL/GenBank/DDBJ databases">
        <title>Identification and resolution of microdiversity through metagenomic sequencing of parallel consortia.</title>
        <authorList>
            <person name="Nelson W.C."/>
            <person name="Romine M.F."/>
            <person name="Lindemann S.R."/>
        </authorList>
    </citation>
    <scope>NUCLEOTIDE SEQUENCE [LARGE SCALE GENOMIC DNA]</scope>
    <source>
        <strain evidence="2">HL-109</strain>
    </source>
</reference>
<accession>A0A0P7XB20</accession>
<feature type="region of interest" description="Disordered" evidence="1">
    <location>
        <begin position="1"/>
        <end position="25"/>
    </location>
</feature>
<evidence type="ECO:0000313" key="2">
    <source>
        <dbReference type="EMBL" id="KPQ12513.1"/>
    </source>
</evidence>
<feature type="compositionally biased region" description="Polar residues" evidence="1">
    <location>
        <begin position="76"/>
        <end position="85"/>
    </location>
</feature>
<name>A0A0P7XB20_9HYPH</name>
<dbReference type="AlphaFoldDB" id="A0A0P7XB20"/>
<proteinExistence type="predicted"/>
<comment type="caution">
    <text evidence="2">The sequence shown here is derived from an EMBL/GenBank/DDBJ whole genome shotgun (WGS) entry which is preliminary data.</text>
</comment>
<evidence type="ECO:0000313" key="3">
    <source>
        <dbReference type="Proteomes" id="UP000050497"/>
    </source>
</evidence>
<dbReference type="Proteomes" id="UP000050497">
    <property type="component" value="Unassembled WGS sequence"/>
</dbReference>
<evidence type="ECO:0000256" key="1">
    <source>
        <dbReference type="SAM" id="MobiDB-lite"/>
    </source>
</evidence>